<feature type="compositionally biased region" description="Basic and acidic residues" evidence="1">
    <location>
        <begin position="10"/>
        <end position="22"/>
    </location>
</feature>
<feature type="region of interest" description="Disordered" evidence="1">
    <location>
        <begin position="67"/>
        <end position="96"/>
    </location>
</feature>
<feature type="compositionally biased region" description="Basic and acidic residues" evidence="1">
    <location>
        <begin position="187"/>
        <end position="199"/>
    </location>
</feature>
<dbReference type="AlphaFoldDB" id="A0A8H3EEV4"/>
<gene>
    <name evidence="2" type="ORF">HETSPECPRED_003478</name>
</gene>
<accession>A0A8H3EEV4</accession>
<evidence type="ECO:0000313" key="3">
    <source>
        <dbReference type="Proteomes" id="UP000664521"/>
    </source>
</evidence>
<feature type="region of interest" description="Disordered" evidence="1">
    <location>
        <begin position="1"/>
        <end position="24"/>
    </location>
</feature>
<reference evidence="2" key="1">
    <citation type="submission" date="2021-03" db="EMBL/GenBank/DDBJ databases">
        <authorList>
            <person name="Tagirdzhanova G."/>
        </authorList>
    </citation>
    <scope>NUCLEOTIDE SEQUENCE</scope>
</reference>
<protein>
    <submittedName>
        <fullName evidence="2">Uncharacterized protein</fullName>
    </submittedName>
</protein>
<dbReference type="OrthoDB" id="10551379at2759"/>
<feature type="region of interest" description="Disordered" evidence="1">
    <location>
        <begin position="160"/>
        <end position="199"/>
    </location>
</feature>
<name>A0A8H3EEV4_9LECA</name>
<evidence type="ECO:0000256" key="1">
    <source>
        <dbReference type="SAM" id="MobiDB-lite"/>
    </source>
</evidence>
<sequence>MVSPNTRARLLQEARDHQEREGNAAAEITEKRKKMKGFEEQVQKHAAHLRQLDRQDATITTELSYLDSEEQRLREPLPIGSERQGGGALQHERERQQRAIARRRIELFQLASLANQADRRTAQTALEEAKGELNVLSGSIYAPELEVVESQREIQRIFNEIAPPPPPAPAVSLTDAQEDTNGTVSNEPDKEGDNEGNRQ</sequence>
<proteinExistence type="predicted"/>
<dbReference type="Proteomes" id="UP000664521">
    <property type="component" value="Unassembled WGS sequence"/>
</dbReference>
<organism evidence="2 3">
    <name type="scientific">Heterodermia speciosa</name>
    <dbReference type="NCBI Taxonomy" id="116794"/>
    <lineage>
        <taxon>Eukaryota</taxon>
        <taxon>Fungi</taxon>
        <taxon>Dikarya</taxon>
        <taxon>Ascomycota</taxon>
        <taxon>Pezizomycotina</taxon>
        <taxon>Lecanoromycetes</taxon>
        <taxon>OSLEUM clade</taxon>
        <taxon>Lecanoromycetidae</taxon>
        <taxon>Caliciales</taxon>
        <taxon>Physciaceae</taxon>
        <taxon>Heterodermia</taxon>
    </lineage>
</organism>
<comment type="caution">
    <text evidence="2">The sequence shown here is derived from an EMBL/GenBank/DDBJ whole genome shotgun (WGS) entry which is preliminary data.</text>
</comment>
<evidence type="ECO:0000313" key="2">
    <source>
        <dbReference type="EMBL" id="CAF9904257.1"/>
    </source>
</evidence>
<dbReference type="EMBL" id="CAJPDS010000002">
    <property type="protein sequence ID" value="CAF9904257.1"/>
    <property type="molecule type" value="Genomic_DNA"/>
</dbReference>
<keyword evidence="3" id="KW-1185">Reference proteome</keyword>